<keyword evidence="3" id="KW-1185">Reference proteome</keyword>
<evidence type="ECO:0000313" key="3">
    <source>
        <dbReference type="Proteomes" id="UP000516437"/>
    </source>
</evidence>
<evidence type="ECO:0000313" key="2">
    <source>
        <dbReference type="EMBL" id="KAB1224467.1"/>
    </source>
</evidence>
<name>A0A6A1WKU4_9ROSI</name>
<dbReference type="Proteomes" id="UP000516437">
    <property type="component" value="Chromosome 2"/>
</dbReference>
<comment type="caution">
    <text evidence="2">The sequence shown here is derived from an EMBL/GenBank/DDBJ whole genome shotgun (WGS) entry which is preliminary data.</text>
</comment>
<dbReference type="EMBL" id="RXIC02000020">
    <property type="protein sequence ID" value="KAB1224467.1"/>
    <property type="molecule type" value="Genomic_DNA"/>
</dbReference>
<dbReference type="OrthoDB" id="813327at2759"/>
<keyword evidence="1" id="KW-0812">Transmembrane</keyword>
<gene>
    <name evidence="2" type="ORF">CJ030_MR2G016356</name>
</gene>
<reference evidence="2 3" key="1">
    <citation type="journal article" date="2019" name="Plant Biotechnol. J.">
        <title>The red bayberry genome and genetic basis of sex determination.</title>
        <authorList>
            <person name="Jia H.M."/>
            <person name="Jia H.J."/>
            <person name="Cai Q.L."/>
            <person name="Wang Y."/>
            <person name="Zhao H.B."/>
            <person name="Yang W.F."/>
            <person name="Wang G.Y."/>
            <person name="Li Y.H."/>
            <person name="Zhan D.L."/>
            <person name="Shen Y.T."/>
            <person name="Niu Q.F."/>
            <person name="Chang L."/>
            <person name="Qiu J."/>
            <person name="Zhao L."/>
            <person name="Xie H.B."/>
            <person name="Fu W.Y."/>
            <person name="Jin J."/>
            <person name="Li X.W."/>
            <person name="Jiao Y."/>
            <person name="Zhou C.C."/>
            <person name="Tu T."/>
            <person name="Chai C.Y."/>
            <person name="Gao J.L."/>
            <person name="Fan L.J."/>
            <person name="van de Weg E."/>
            <person name="Wang J.Y."/>
            <person name="Gao Z.S."/>
        </authorList>
    </citation>
    <scope>NUCLEOTIDE SEQUENCE [LARGE SCALE GENOMIC DNA]</scope>
    <source>
        <tissue evidence="2">Leaves</tissue>
    </source>
</reference>
<feature type="transmembrane region" description="Helical" evidence="1">
    <location>
        <begin position="47"/>
        <end position="69"/>
    </location>
</feature>
<organism evidence="2 3">
    <name type="scientific">Morella rubra</name>
    <name type="common">Chinese bayberry</name>
    <dbReference type="NCBI Taxonomy" id="262757"/>
    <lineage>
        <taxon>Eukaryota</taxon>
        <taxon>Viridiplantae</taxon>
        <taxon>Streptophyta</taxon>
        <taxon>Embryophyta</taxon>
        <taxon>Tracheophyta</taxon>
        <taxon>Spermatophyta</taxon>
        <taxon>Magnoliopsida</taxon>
        <taxon>eudicotyledons</taxon>
        <taxon>Gunneridae</taxon>
        <taxon>Pentapetalae</taxon>
        <taxon>rosids</taxon>
        <taxon>fabids</taxon>
        <taxon>Fagales</taxon>
        <taxon>Myricaceae</taxon>
        <taxon>Morella</taxon>
    </lineage>
</organism>
<proteinExistence type="predicted"/>
<keyword evidence="1" id="KW-0472">Membrane</keyword>
<evidence type="ECO:0000256" key="1">
    <source>
        <dbReference type="SAM" id="Phobius"/>
    </source>
</evidence>
<keyword evidence="1" id="KW-1133">Transmembrane helix</keyword>
<sequence length="101" mass="11309">MPVLPFSSAIFSMASGAQLSPFVAPSSHEKDELLFSGDPKFALHGEIMMLILLLVFASFLVFVLFFMYANAKRSHDHPKLAHPESLIFELPIEMKGHRTSF</sequence>
<dbReference type="AlphaFoldDB" id="A0A6A1WKU4"/>
<accession>A0A6A1WKU4</accession>
<protein>
    <submittedName>
        <fullName evidence="2">Uncharacterized protein</fullName>
    </submittedName>
</protein>